<dbReference type="OrthoDB" id="6428749at2759"/>
<reference evidence="2 3" key="1">
    <citation type="journal article" date="2018" name="Gigascience">
        <title>Genomes of trombidid mites reveal novel predicted allergens and laterally-transferred genes associated with secondary metabolism.</title>
        <authorList>
            <person name="Dong X."/>
            <person name="Chaisiri K."/>
            <person name="Xia D."/>
            <person name="Armstrong S.D."/>
            <person name="Fang Y."/>
            <person name="Donnelly M.J."/>
            <person name="Kadowaki T."/>
            <person name="McGarry J.W."/>
            <person name="Darby A.C."/>
            <person name="Makepeace B.L."/>
        </authorList>
    </citation>
    <scope>NUCLEOTIDE SEQUENCE [LARGE SCALE GENOMIC DNA]</scope>
    <source>
        <strain evidence="2">UoL-UT</strain>
    </source>
</reference>
<dbReference type="PANTHER" id="PTHR43372">
    <property type="entry name" value="FATTY-ACID AMIDE HYDROLASE"/>
    <property type="match status" value="1"/>
</dbReference>
<evidence type="ECO:0000313" key="3">
    <source>
        <dbReference type="Proteomes" id="UP000288716"/>
    </source>
</evidence>
<dbReference type="AlphaFoldDB" id="A0A443S3T5"/>
<dbReference type="Pfam" id="PF01425">
    <property type="entry name" value="Amidase"/>
    <property type="match status" value="1"/>
</dbReference>
<proteinExistence type="predicted"/>
<protein>
    <submittedName>
        <fullName evidence="2">Fatty-acid amide hydrolase 2-like isoform X1</fullName>
    </submittedName>
</protein>
<dbReference type="EMBL" id="NCKV01009639">
    <property type="protein sequence ID" value="RWS22155.1"/>
    <property type="molecule type" value="Genomic_DNA"/>
</dbReference>
<dbReference type="VEuPathDB" id="VectorBase:LDEU009885"/>
<gene>
    <name evidence="2" type="ORF">B4U80_07379</name>
</gene>
<dbReference type="STRING" id="299467.A0A443S3T5"/>
<comment type="caution">
    <text evidence="2">The sequence shown here is derived from an EMBL/GenBank/DDBJ whole genome shotgun (WGS) entry which is preliminary data.</text>
</comment>
<dbReference type="Gene3D" id="3.90.1300.10">
    <property type="entry name" value="Amidase signature (AS) domain"/>
    <property type="match status" value="1"/>
</dbReference>
<sequence length="423" mass="46418">MFGQKMQDMPLLGVPITVKDSIAVKRMLFTGGLYSRRTNFATEDATVIKNIRKAGAIPIANSNVGELSMSTDTDNNFIGFTNNPYDLSRTPGAGGGGESALIASGCSVVGVGADIAASLRWPAFCCGIFGHKVTSGILPVQGIFPEISEAISHLFTIGPFCRYACDIIPMIKAMAGEDIKYLPNIDLPVDLSKIKLYYMFTDEDPFKPALSEEIKSALLNVVNHFKTKYKIECSQVNFEEFSIAADLWTQAFTQGHDFHEEMSNGTEKLSICVEMLKSAFGLSKHTKRSLLFAYFARNDPNFDQSKVTTFELLQKKFEETLRTDGVFLYPPMSTVAQTRILTYLDSCNIGYTCIFNLLNAPVTQCPLGLNADGIPLGIQVAANAYNDHLTIAVAKEIEAAFHGWVPPCCLRTDIDSLNESITQ</sequence>
<evidence type="ECO:0000313" key="2">
    <source>
        <dbReference type="EMBL" id="RWS22155.1"/>
    </source>
</evidence>
<dbReference type="PANTHER" id="PTHR43372:SF4">
    <property type="entry name" value="FATTY-ACID AMIDE HYDROLASE 2"/>
    <property type="match status" value="1"/>
</dbReference>
<organism evidence="2 3">
    <name type="scientific">Leptotrombidium deliense</name>
    <dbReference type="NCBI Taxonomy" id="299467"/>
    <lineage>
        <taxon>Eukaryota</taxon>
        <taxon>Metazoa</taxon>
        <taxon>Ecdysozoa</taxon>
        <taxon>Arthropoda</taxon>
        <taxon>Chelicerata</taxon>
        <taxon>Arachnida</taxon>
        <taxon>Acari</taxon>
        <taxon>Acariformes</taxon>
        <taxon>Trombidiformes</taxon>
        <taxon>Prostigmata</taxon>
        <taxon>Anystina</taxon>
        <taxon>Parasitengona</taxon>
        <taxon>Trombiculoidea</taxon>
        <taxon>Trombiculidae</taxon>
        <taxon>Leptotrombidium</taxon>
    </lineage>
</organism>
<evidence type="ECO:0000259" key="1">
    <source>
        <dbReference type="Pfam" id="PF01425"/>
    </source>
</evidence>
<name>A0A443S3T5_9ACAR</name>
<dbReference type="InterPro" id="IPR052739">
    <property type="entry name" value="FAAH2"/>
</dbReference>
<dbReference type="GO" id="GO:0016787">
    <property type="term" value="F:hydrolase activity"/>
    <property type="evidence" value="ECO:0007669"/>
    <property type="project" value="UniProtKB-KW"/>
</dbReference>
<dbReference type="GO" id="GO:0012505">
    <property type="term" value="C:endomembrane system"/>
    <property type="evidence" value="ECO:0007669"/>
    <property type="project" value="TreeGrafter"/>
</dbReference>
<dbReference type="Proteomes" id="UP000288716">
    <property type="component" value="Unassembled WGS sequence"/>
</dbReference>
<keyword evidence="2" id="KW-0378">Hydrolase</keyword>
<feature type="domain" description="Amidase" evidence="1">
    <location>
        <begin position="7"/>
        <end position="390"/>
    </location>
</feature>
<accession>A0A443S3T5</accession>
<keyword evidence="3" id="KW-1185">Reference proteome</keyword>
<dbReference type="SUPFAM" id="SSF75304">
    <property type="entry name" value="Amidase signature (AS) enzymes"/>
    <property type="match status" value="1"/>
</dbReference>
<dbReference type="InterPro" id="IPR023631">
    <property type="entry name" value="Amidase_dom"/>
</dbReference>
<dbReference type="InterPro" id="IPR036928">
    <property type="entry name" value="AS_sf"/>
</dbReference>